<dbReference type="EMBL" id="JANUGX010000003">
    <property type="protein sequence ID" value="MCS0588314.1"/>
    <property type="molecule type" value="Genomic_DNA"/>
</dbReference>
<evidence type="ECO:0000313" key="1">
    <source>
        <dbReference type="EMBL" id="MCS0588314.1"/>
    </source>
</evidence>
<reference evidence="1 2" key="1">
    <citation type="submission" date="2022-08" db="EMBL/GenBank/DDBJ databases">
        <title>Reclassification of Massilia species as members of the genera Telluria, Duganella, Pseudoduganella, Mokoshia gen. nov. and Zemynaea gen. nov. using orthogonal and non-orthogonal genome-based approaches.</title>
        <authorList>
            <person name="Bowman J.P."/>
        </authorList>
    </citation>
    <scope>NUCLEOTIDE SEQUENCE [LARGE SCALE GENOMIC DNA]</scope>
    <source>
        <strain evidence="1 2">LMG 28164</strain>
    </source>
</reference>
<accession>A0ABT2A295</accession>
<sequence>MRDITCTAVRLYMTHGGTPIDEGTMMTNITIHALGLVTLIGLAGCADPRLGPNSKTGWVTEFYTVEKLQQDRPKCLAGLSAEQIAENRYAEISVSHFRSYRYVSALVPASIKLHVHDKVEISPPFCKDGTVPQVIQILKPAS</sequence>
<evidence type="ECO:0008006" key="3">
    <source>
        <dbReference type="Google" id="ProtNLM"/>
    </source>
</evidence>
<comment type="caution">
    <text evidence="1">The sequence shown here is derived from an EMBL/GenBank/DDBJ whole genome shotgun (WGS) entry which is preliminary data.</text>
</comment>
<proteinExistence type="predicted"/>
<gene>
    <name evidence="1" type="ORF">NX782_03755</name>
</gene>
<name>A0ABT2A295_9BURK</name>
<evidence type="ECO:0000313" key="2">
    <source>
        <dbReference type="Proteomes" id="UP001205560"/>
    </source>
</evidence>
<dbReference type="RefSeq" id="WP_141839240.1">
    <property type="nucleotide sequence ID" value="NZ_JANUGX010000003.1"/>
</dbReference>
<dbReference type="Proteomes" id="UP001205560">
    <property type="component" value="Unassembled WGS sequence"/>
</dbReference>
<protein>
    <recommendedName>
        <fullName evidence="3">Lipoprotein</fullName>
    </recommendedName>
</protein>
<keyword evidence="2" id="KW-1185">Reference proteome</keyword>
<organism evidence="1 2">
    <name type="scientific">Massilia norwichensis</name>
    <dbReference type="NCBI Taxonomy" id="1442366"/>
    <lineage>
        <taxon>Bacteria</taxon>
        <taxon>Pseudomonadati</taxon>
        <taxon>Pseudomonadota</taxon>
        <taxon>Betaproteobacteria</taxon>
        <taxon>Burkholderiales</taxon>
        <taxon>Oxalobacteraceae</taxon>
        <taxon>Telluria group</taxon>
        <taxon>Massilia</taxon>
    </lineage>
</organism>